<organism evidence="2 3">
    <name type="scientific">Nocardioides aquiterrae</name>
    <dbReference type="NCBI Taxonomy" id="203799"/>
    <lineage>
        <taxon>Bacteria</taxon>
        <taxon>Bacillati</taxon>
        <taxon>Actinomycetota</taxon>
        <taxon>Actinomycetes</taxon>
        <taxon>Propionibacteriales</taxon>
        <taxon>Nocardioidaceae</taxon>
        <taxon>Nocardioides</taxon>
    </lineage>
</organism>
<reference evidence="2 3" key="1">
    <citation type="journal article" date="2019" name="Int. J. Syst. Evol. Microbiol.">
        <title>The Global Catalogue of Microorganisms (GCM) 10K type strain sequencing project: providing services to taxonomists for standard genome sequencing and annotation.</title>
        <authorList>
            <consortium name="The Broad Institute Genomics Platform"/>
            <consortium name="The Broad Institute Genome Sequencing Center for Infectious Disease"/>
            <person name="Wu L."/>
            <person name="Ma J."/>
        </authorList>
    </citation>
    <scope>NUCLEOTIDE SEQUENCE [LARGE SCALE GENOMIC DNA]</scope>
    <source>
        <strain evidence="2 3">JCM 11813</strain>
    </source>
</reference>
<proteinExistence type="predicted"/>
<keyword evidence="3" id="KW-1185">Reference proteome</keyword>
<accession>A0ABN1UF79</accession>
<name>A0ABN1UF79_9ACTN</name>
<keyword evidence="1" id="KW-0732">Signal</keyword>
<dbReference type="EMBL" id="BAAAJE010000007">
    <property type="protein sequence ID" value="GAA1141271.1"/>
    <property type="molecule type" value="Genomic_DNA"/>
</dbReference>
<feature type="chain" id="PRO_5046455124" evidence="1">
    <location>
        <begin position="31"/>
        <end position="89"/>
    </location>
</feature>
<sequence>MTCDTPPVKRLLSGAVALTAIVLSAAPASAAHLTVDDPAGDASGRGLDITGATLRNLGHQVVVNVEFVRPYVATSSSASTRGTRAGCDW</sequence>
<dbReference type="Proteomes" id="UP001499979">
    <property type="component" value="Unassembled WGS sequence"/>
</dbReference>
<comment type="caution">
    <text evidence="2">The sequence shown here is derived from an EMBL/GenBank/DDBJ whole genome shotgun (WGS) entry which is preliminary data.</text>
</comment>
<gene>
    <name evidence="2" type="ORF">GCM10009606_20960</name>
</gene>
<feature type="signal peptide" evidence="1">
    <location>
        <begin position="1"/>
        <end position="30"/>
    </location>
</feature>
<evidence type="ECO:0000313" key="2">
    <source>
        <dbReference type="EMBL" id="GAA1141271.1"/>
    </source>
</evidence>
<evidence type="ECO:0000313" key="3">
    <source>
        <dbReference type="Proteomes" id="UP001499979"/>
    </source>
</evidence>
<protein>
    <submittedName>
        <fullName evidence="2">Uncharacterized protein</fullName>
    </submittedName>
</protein>
<evidence type="ECO:0000256" key="1">
    <source>
        <dbReference type="SAM" id="SignalP"/>
    </source>
</evidence>